<sequence>MSHTGEVSMSSSALLASQVLLYATFPFAFAFFARPARLVLFYVYIAVVLVLGGFFGAVYAVEVRAGVTLSAGSVLYGALMLTVFMLVLVGRDARVVRNVIKVVIAVNVFKLATFALAGAALRSRGAANPFGTAPEVFSVSIQLVLVGGLLIVSELVLLVVLFEAAKTHVHGLARLAALYVVLFVGVLCLDGVLFPVLAWPTSPVLGTLIATGVQAKLVLALAYTVPLVLFVVTFRRRLAEGREEPLRLQELFFAPKQELVDEVERQQHALEAGAERYRQLVESSADAIVGASLDGTIVSWNRAAARLYDRAEHEAVGQGIELLLAGVDGAVCPDVLATVGAGERISDVESTVRRRDGSTGHVALTVSPVLDAGRPVGISVIGRDTTERHEMQSALQHQARHDALTGLPNRAVLMSRVERALASTDGAHPVAVMFLDLDQFKVVNDGSGHLAGDRLLVLVAERLQAAVRPGDLVARFGGDEFVVLCEDTDAATATGLAEKLLRALDSPVLLDGQRVYVSASLGVAAGPGDAETLLRHADAAMYAAKARGRGRVQLFDASMATAVEGRLTLGADLRDALARDELELHYQPIVTLRTGRLVSVEALARWRHPVRGWIPPEQFVPLAEEGGFVGDLTRWALRRACRDGARAFEAGVLPPRGRIAVNLSAHDAGDPAVVDLVRDCVEQSGLTYPRLVLEVTESALMADSARSIEVLRALRDLGVTIALDDFGTGYSSLAYLRRFPVGKVKIDRSFTRGIADTPEDRAIVTSVVRLAKAMGMATVAEGVETREQVDLLLDMGCDSGQGFWWSRALPIEELLRAPSAASEQPFPVTGPVAGPVPSVPGGPAPA</sequence>
<dbReference type="EMBL" id="JACHVX010000003">
    <property type="protein sequence ID" value="MBB2923568.1"/>
    <property type="molecule type" value="Genomic_DNA"/>
</dbReference>
<dbReference type="InterPro" id="IPR035919">
    <property type="entry name" value="EAL_sf"/>
</dbReference>
<feature type="transmembrane region" description="Helical" evidence="2">
    <location>
        <begin position="141"/>
        <end position="164"/>
    </location>
</feature>
<feature type="region of interest" description="Disordered" evidence="1">
    <location>
        <begin position="826"/>
        <end position="846"/>
    </location>
</feature>
<dbReference type="PROSITE" id="PS50887">
    <property type="entry name" value="GGDEF"/>
    <property type="match status" value="1"/>
</dbReference>
<feature type="domain" description="EAL" evidence="5">
    <location>
        <begin position="566"/>
        <end position="822"/>
    </location>
</feature>
<dbReference type="Pfam" id="PF00563">
    <property type="entry name" value="EAL"/>
    <property type="match status" value="1"/>
</dbReference>
<protein>
    <submittedName>
        <fullName evidence="7">Diguanylate cyclase (GGDEF)-like protein/PAS domain S-box-containing protein</fullName>
    </submittedName>
</protein>
<dbReference type="PANTHER" id="PTHR44757">
    <property type="entry name" value="DIGUANYLATE CYCLASE DGCP"/>
    <property type="match status" value="1"/>
</dbReference>
<dbReference type="Pfam" id="PF00990">
    <property type="entry name" value="GGDEF"/>
    <property type="match status" value="1"/>
</dbReference>
<dbReference type="AlphaFoldDB" id="A0A7W4UHA7"/>
<dbReference type="PANTHER" id="PTHR44757:SF2">
    <property type="entry name" value="BIOFILM ARCHITECTURE MAINTENANCE PROTEIN MBAA"/>
    <property type="match status" value="1"/>
</dbReference>
<feature type="transmembrane region" description="Helical" evidence="2">
    <location>
        <begin position="12"/>
        <end position="32"/>
    </location>
</feature>
<dbReference type="InterPro" id="IPR000700">
    <property type="entry name" value="PAS-assoc_C"/>
</dbReference>
<dbReference type="SMART" id="SM00091">
    <property type="entry name" value="PAS"/>
    <property type="match status" value="1"/>
</dbReference>
<proteinExistence type="predicted"/>
<feature type="domain" description="GGDEF" evidence="6">
    <location>
        <begin position="428"/>
        <end position="557"/>
    </location>
</feature>
<evidence type="ECO:0000259" key="6">
    <source>
        <dbReference type="PROSITE" id="PS50887"/>
    </source>
</evidence>
<evidence type="ECO:0000259" key="3">
    <source>
        <dbReference type="PROSITE" id="PS50112"/>
    </source>
</evidence>
<feature type="domain" description="PAC" evidence="4">
    <location>
        <begin position="346"/>
        <end position="397"/>
    </location>
</feature>
<dbReference type="InterPro" id="IPR029787">
    <property type="entry name" value="Nucleotide_cyclase"/>
</dbReference>
<feature type="compositionally biased region" description="Pro residues" evidence="1">
    <location>
        <begin position="837"/>
        <end position="846"/>
    </location>
</feature>
<dbReference type="Proteomes" id="UP000518206">
    <property type="component" value="Unassembled WGS sequence"/>
</dbReference>
<dbReference type="Pfam" id="PF20973">
    <property type="entry name" value="VUPS"/>
    <property type="match status" value="1"/>
</dbReference>
<dbReference type="InterPro" id="IPR052155">
    <property type="entry name" value="Biofilm_reg_signaling"/>
</dbReference>
<dbReference type="PROSITE" id="PS50112">
    <property type="entry name" value="PAS"/>
    <property type="match status" value="1"/>
</dbReference>
<dbReference type="CDD" id="cd01949">
    <property type="entry name" value="GGDEF"/>
    <property type="match status" value="1"/>
</dbReference>
<dbReference type="SMART" id="SM00086">
    <property type="entry name" value="PAC"/>
    <property type="match status" value="1"/>
</dbReference>
<dbReference type="InterPro" id="IPR013767">
    <property type="entry name" value="PAS_fold"/>
</dbReference>
<evidence type="ECO:0000259" key="5">
    <source>
        <dbReference type="PROSITE" id="PS50883"/>
    </source>
</evidence>
<dbReference type="NCBIfam" id="TIGR00229">
    <property type="entry name" value="sensory_box"/>
    <property type="match status" value="1"/>
</dbReference>
<reference evidence="7 8" key="1">
    <citation type="submission" date="2020-08" db="EMBL/GenBank/DDBJ databases">
        <title>The Agave Microbiome: Exploring the role of microbial communities in plant adaptations to desert environments.</title>
        <authorList>
            <person name="Partida-Martinez L.P."/>
        </authorList>
    </citation>
    <scope>NUCLEOTIDE SEQUENCE [LARGE SCALE GENOMIC DNA]</scope>
    <source>
        <strain evidence="7 8">RAS26</strain>
    </source>
</reference>
<comment type="caution">
    <text evidence="7">The sequence shown here is derived from an EMBL/GenBank/DDBJ whole genome shotgun (WGS) entry which is preliminary data.</text>
</comment>
<keyword evidence="2" id="KW-0812">Transmembrane</keyword>
<dbReference type="InterPro" id="IPR000160">
    <property type="entry name" value="GGDEF_dom"/>
</dbReference>
<organism evidence="7 8">
    <name type="scientific">Cellulomonas cellasea</name>
    <dbReference type="NCBI Taxonomy" id="43670"/>
    <lineage>
        <taxon>Bacteria</taxon>
        <taxon>Bacillati</taxon>
        <taxon>Actinomycetota</taxon>
        <taxon>Actinomycetes</taxon>
        <taxon>Micrococcales</taxon>
        <taxon>Cellulomonadaceae</taxon>
        <taxon>Cellulomonas</taxon>
    </lineage>
</organism>
<dbReference type="CDD" id="cd01948">
    <property type="entry name" value="EAL"/>
    <property type="match status" value="1"/>
</dbReference>
<accession>A0A7W4UHA7</accession>
<dbReference type="Gene3D" id="3.30.70.270">
    <property type="match status" value="1"/>
</dbReference>
<evidence type="ECO:0000256" key="2">
    <source>
        <dbReference type="SAM" id="Phobius"/>
    </source>
</evidence>
<dbReference type="Gene3D" id="3.20.20.450">
    <property type="entry name" value="EAL domain"/>
    <property type="match status" value="1"/>
</dbReference>
<dbReference type="FunFam" id="3.30.70.270:FF:000001">
    <property type="entry name" value="Diguanylate cyclase domain protein"/>
    <property type="match status" value="1"/>
</dbReference>
<dbReference type="InterPro" id="IPR048533">
    <property type="entry name" value="VUPS"/>
</dbReference>
<evidence type="ECO:0000256" key="1">
    <source>
        <dbReference type="SAM" id="MobiDB-lite"/>
    </source>
</evidence>
<feature type="transmembrane region" description="Helical" evidence="2">
    <location>
        <begin position="67"/>
        <end position="90"/>
    </location>
</feature>
<dbReference type="GO" id="GO:0006355">
    <property type="term" value="P:regulation of DNA-templated transcription"/>
    <property type="evidence" value="ECO:0007669"/>
    <property type="project" value="InterPro"/>
</dbReference>
<name>A0A7W4UHA7_9CELL</name>
<feature type="transmembrane region" description="Helical" evidence="2">
    <location>
        <begin position="102"/>
        <end position="121"/>
    </location>
</feature>
<dbReference type="InterPro" id="IPR001633">
    <property type="entry name" value="EAL_dom"/>
</dbReference>
<keyword evidence="2" id="KW-0472">Membrane</keyword>
<feature type="transmembrane region" description="Helical" evidence="2">
    <location>
        <begin position="39"/>
        <end position="61"/>
    </location>
</feature>
<reference evidence="7 8" key="2">
    <citation type="submission" date="2020-08" db="EMBL/GenBank/DDBJ databases">
        <authorList>
            <person name="Partida-Martinez L."/>
            <person name="Huntemann M."/>
            <person name="Clum A."/>
            <person name="Wang J."/>
            <person name="Palaniappan K."/>
            <person name="Ritter S."/>
            <person name="Chen I.-M."/>
            <person name="Stamatis D."/>
            <person name="Reddy T."/>
            <person name="O'Malley R."/>
            <person name="Daum C."/>
            <person name="Shapiro N."/>
            <person name="Ivanova N."/>
            <person name="Kyrpides N."/>
            <person name="Woyke T."/>
        </authorList>
    </citation>
    <scope>NUCLEOTIDE SEQUENCE [LARGE SCALE GENOMIC DNA]</scope>
    <source>
        <strain evidence="7 8">RAS26</strain>
    </source>
</reference>
<feature type="compositionally biased region" description="Low complexity" evidence="1">
    <location>
        <begin position="826"/>
        <end position="836"/>
    </location>
</feature>
<evidence type="ECO:0000313" key="7">
    <source>
        <dbReference type="EMBL" id="MBB2923568.1"/>
    </source>
</evidence>
<dbReference type="Pfam" id="PF00989">
    <property type="entry name" value="PAS"/>
    <property type="match status" value="1"/>
</dbReference>
<dbReference type="Gene3D" id="3.30.450.20">
    <property type="entry name" value="PAS domain"/>
    <property type="match status" value="1"/>
</dbReference>
<dbReference type="InterPro" id="IPR001610">
    <property type="entry name" value="PAC"/>
</dbReference>
<dbReference type="RefSeq" id="WP_183296386.1">
    <property type="nucleotide sequence ID" value="NZ_JACHVX010000003.1"/>
</dbReference>
<dbReference type="CDD" id="cd00130">
    <property type="entry name" value="PAS"/>
    <property type="match status" value="1"/>
</dbReference>
<dbReference type="SUPFAM" id="SSF141868">
    <property type="entry name" value="EAL domain-like"/>
    <property type="match status" value="1"/>
</dbReference>
<feature type="transmembrane region" description="Helical" evidence="2">
    <location>
        <begin position="176"/>
        <end position="197"/>
    </location>
</feature>
<dbReference type="PROSITE" id="PS50113">
    <property type="entry name" value="PAC"/>
    <property type="match status" value="1"/>
</dbReference>
<feature type="domain" description="PAS" evidence="3">
    <location>
        <begin position="273"/>
        <end position="318"/>
    </location>
</feature>
<keyword evidence="2" id="KW-1133">Transmembrane helix</keyword>
<dbReference type="SMART" id="SM00052">
    <property type="entry name" value="EAL"/>
    <property type="match status" value="1"/>
</dbReference>
<gene>
    <name evidence="7" type="ORF">FHR80_002493</name>
</gene>
<dbReference type="SMART" id="SM00267">
    <property type="entry name" value="GGDEF"/>
    <property type="match status" value="1"/>
</dbReference>
<evidence type="ECO:0000259" key="4">
    <source>
        <dbReference type="PROSITE" id="PS50113"/>
    </source>
</evidence>
<dbReference type="SUPFAM" id="SSF55785">
    <property type="entry name" value="PYP-like sensor domain (PAS domain)"/>
    <property type="match status" value="1"/>
</dbReference>
<evidence type="ECO:0000313" key="8">
    <source>
        <dbReference type="Proteomes" id="UP000518206"/>
    </source>
</evidence>
<dbReference type="InterPro" id="IPR000014">
    <property type="entry name" value="PAS"/>
</dbReference>
<dbReference type="SUPFAM" id="SSF55073">
    <property type="entry name" value="Nucleotide cyclase"/>
    <property type="match status" value="1"/>
</dbReference>
<dbReference type="InterPro" id="IPR035965">
    <property type="entry name" value="PAS-like_dom_sf"/>
</dbReference>
<feature type="transmembrane region" description="Helical" evidence="2">
    <location>
        <begin position="217"/>
        <end position="234"/>
    </location>
</feature>
<dbReference type="NCBIfam" id="TIGR00254">
    <property type="entry name" value="GGDEF"/>
    <property type="match status" value="1"/>
</dbReference>
<dbReference type="PROSITE" id="PS50883">
    <property type="entry name" value="EAL"/>
    <property type="match status" value="1"/>
</dbReference>
<dbReference type="InterPro" id="IPR043128">
    <property type="entry name" value="Rev_trsase/Diguanyl_cyclase"/>
</dbReference>